<comment type="caution">
    <text evidence="5">The sequence shown here is derived from an EMBL/GenBank/DDBJ whole genome shotgun (WGS) entry which is preliminary data.</text>
</comment>
<dbReference type="AlphaFoldDB" id="A0A9Q3YQ03"/>
<proteinExistence type="predicted"/>
<organism evidence="5 6">
    <name type="scientific">Alloalcanivorax marinus</name>
    <dbReference type="NCBI Taxonomy" id="1177169"/>
    <lineage>
        <taxon>Bacteria</taxon>
        <taxon>Pseudomonadati</taxon>
        <taxon>Pseudomonadota</taxon>
        <taxon>Gammaproteobacteria</taxon>
        <taxon>Oceanospirillales</taxon>
        <taxon>Alcanivoracaceae</taxon>
        <taxon>Alloalcanivorax</taxon>
    </lineage>
</organism>
<dbReference type="InterPro" id="IPR003593">
    <property type="entry name" value="AAA+_ATPase"/>
</dbReference>
<dbReference type="InterPro" id="IPR050093">
    <property type="entry name" value="ABC_SmlMolc_Importer"/>
</dbReference>
<dbReference type="PANTHER" id="PTHR42781:SF4">
    <property type="entry name" value="SPERMIDINE_PUTRESCINE IMPORT ATP-BINDING PROTEIN POTA"/>
    <property type="match status" value="1"/>
</dbReference>
<dbReference type="InterPro" id="IPR017871">
    <property type="entry name" value="ABC_transporter-like_CS"/>
</dbReference>
<evidence type="ECO:0000313" key="6">
    <source>
        <dbReference type="Proteomes" id="UP001108027"/>
    </source>
</evidence>
<dbReference type="Pfam" id="PF08402">
    <property type="entry name" value="TOBE_2"/>
    <property type="match status" value="1"/>
</dbReference>
<dbReference type="PROSITE" id="PS00211">
    <property type="entry name" value="ABC_TRANSPORTER_1"/>
    <property type="match status" value="1"/>
</dbReference>
<dbReference type="GO" id="GO:0043190">
    <property type="term" value="C:ATP-binding cassette (ABC) transporter complex"/>
    <property type="evidence" value="ECO:0007669"/>
    <property type="project" value="InterPro"/>
</dbReference>
<dbReference type="PANTHER" id="PTHR42781">
    <property type="entry name" value="SPERMIDINE/PUTRESCINE IMPORT ATP-BINDING PROTEIN POTA"/>
    <property type="match status" value="1"/>
</dbReference>
<dbReference type="RefSeq" id="WP_228232293.1">
    <property type="nucleotide sequence ID" value="NZ_JAJGNA010000001.1"/>
</dbReference>
<dbReference type="Gene3D" id="3.40.50.300">
    <property type="entry name" value="P-loop containing nucleotide triphosphate hydrolases"/>
    <property type="match status" value="1"/>
</dbReference>
<feature type="domain" description="ABC transporter" evidence="4">
    <location>
        <begin position="2"/>
        <end position="234"/>
    </location>
</feature>
<evidence type="ECO:0000313" key="5">
    <source>
        <dbReference type="EMBL" id="MCC4307128.1"/>
    </source>
</evidence>
<sequence>MLTLDRLSLRFDHQPVLDRVSLTLDEGRIGCLIGPSGCGKTSLLRLIAGFLAPDGGRVLLDGEPVAEAHRQTPPEQRRVGMVFQDIALFPHLNVTDNIAFGLHRQPPAARRARVAELLARVGLPGLGDRYPHQLSGGQQQRVALARALAPRPRLLLLDEPFSALDAELREQISREVRQILLREGITALFVTHDQNEAFALADQVGVMHGGELRQWDTPYRVYHQPADRTVADFIGGGVLMPGRVRDVDRVDTALGELRGPLPPGLAPGAEVDVLVRPDDLVIDDAGPRRARVVECLFRGARMLYTLELDNGQRLPCLASSHHAHAEGTGVAVRLDLEHLVVFAQSSRLTSR</sequence>
<dbReference type="InterPro" id="IPR008995">
    <property type="entry name" value="Mo/tungstate-bd_C_term_dom"/>
</dbReference>
<reference evidence="5" key="1">
    <citation type="submission" date="2021-10" db="EMBL/GenBank/DDBJ databases">
        <title>The diversity and Nitrogen Metabolism of Culturable Nitrate-Utilizing Bacteria Within the Oxygen Minimum Zone of the Changjiang (Yangtze River)Estuary.</title>
        <authorList>
            <person name="Zhang D."/>
            <person name="Zheng J."/>
            <person name="Liu S."/>
            <person name="He W."/>
        </authorList>
    </citation>
    <scope>NUCLEOTIDE SEQUENCE</scope>
    <source>
        <strain evidence="5">FXH-223</strain>
    </source>
</reference>
<keyword evidence="6" id="KW-1185">Reference proteome</keyword>
<dbReference type="FunFam" id="3.40.50.300:FF:000425">
    <property type="entry name" value="Probable ABC transporter, ATP-binding subunit"/>
    <property type="match status" value="1"/>
</dbReference>
<dbReference type="InterPro" id="IPR003439">
    <property type="entry name" value="ABC_transporter-like_ATP-bd"/>
</dbReference>
<dbReference type="PROSITE" id="PS50893">
    <property type="entry name" value="ABC_TRANSPORTER_2"/>
    <property type="match status" value="1"/>
</dbReference>
<protein>
    <submittedName>
        <fullName evidence="5">ABC transporter ATP-binding protein</fullName>
    </submittedName>
</protein>
<dbReference type="SUPFAM" id="SSF52540">
    <property type="entry name" value="P-loop containing nucleoside triphosphate hydrolases"/>
    <property type="match status" value="1"/>
</dbReference>
<evidence type="ECO:0000256" key="1">
    <source>
        <dbReference type="ARBA" id="ARBA00022448"/>
    </source>
</evidence>
<dbReference type="SUPFAM" id="SSF50331">
    <property type="entry name" value="MOP-like"/>
    <property type="match status" value="1"/>
</dbReference>
<dbReference type="GO" id="GO:0022857">
    <property type="term" value="F:transmembrane transporter activity"/>
    <property type="evidence" value="ECO:0007669"/>
    <property type="project" value="InterPro"/>
</dbReference>
<name>A0A9Q3YQ03_9GAMM</name>
<keyword evidence="1" id="KW-0813">Transport</keyword>
<dbReference type="GO" id="GO:0015697">
    <property type="term" value="P:quaternary ammonium group transport"/>
    <property type="evidence" value="ECO:0007669"/>
    <property type="project" value="UniProtKB-ARBA"/>
</dbReference>
<dbReference type="SMART" id="SM00382">
    <property type="entry name" value="AAA"/>
    <property type="match status" value="1"/>
</dbReference>
<dbReference type="Pfam" id="PF00005">
    <property type="entry name" value="ABC_tran"/>
    <property type="match status" value="1"/>
</dbReference>
<dbReference type="InterPro" id="IPR013611">
    <property type="entry name" value="Transp-assoc_OB_typ2"/>
</dbReference>
<dbReference type="InterPro" id="IPR027417">
    <property type="entry name" value="P-loop_NTPase"/>
</dbReference>
<keyword evidence="3 5" id="KW-0067">ATP-binding</keyword>
<gene>
    <name evidence="5" type="ORF">LL252_00975</name>
</gene>
<dbReference type="GO" id="GO:0016887">
    <property type="term" value="F:ATP hydrolysis activity"/>
    <property type="evidence" value="ECO:0007669"/>
    <property type="project" value="InterPro"/>
</dbReference>
<evidence type="ECO:0000256" key="3">
    <source>
        <dbReference type="ARBA" id="ARBA00022840"/>
    </source>
</evidence>
<dbReference type="Proteomes" id="UP001108027">
    <property type="component" value="Unassembled WGS sequence"/>
</dbReference>
<dbReference type="EMBL" id="JAJGNA010000001">
    <property type="protein sequence ID" value="MCC4307128.1"/>
    <property type="molecule type" value="Genomic_DNA"/>
</dbReference>
<accession>A0A9Q3YQ03</accession>
<keyword evidence="2" id="KW-0547">Nucleotide-binding</keyword>
<dbReference type="GO" id="GO:0005524">
    <property type="term" value="F:ATP binding"/>
    <property type="evidence" value="ECO:0007669"/>
    <property type="project" value="UniProtKB-KW"/>
</dbReference>
<evidence type="ECO:0000256" key="2">
    <source>
        <dbReference type="ARBA" id="ARBA00022741"/>
    </source>
</evidence>
<evidence type="ECO:0000259" key="4">
    <source>
        <dbReference type="PROSITE" id="PS50893"/>
    </source>
</evidence>